<gene>
    <name evidence="5" type="ORF">PPL_09925</name>
</gene>
<dbReference type="SUPFAM" id="SSF51735">
    <property type="entry name" value="NAD(P)-binding Rossmann-fold domains"/>
    <property type="match status" value="1"/>
</dbReference>
<evidence type="ECO:0000259" key="4">
    <source>
        <dbReference type="SMART" id="SM00822"/>
    </source>
</evidence>
<dbReference type="PANTHER" id="PTHR43976">
    <property type="entry name" value="SHORT CHAIN DEHYDROGENASE"/>
    <property type="match status" value="1"/>
</dbReference>
<dbReference type="GO" id="GO:0016491">
    <property type="term" value="F:oxidoreductase activity"/>
    <property type="evidence" value="ECO:0007669"/>
    <property type="project" value="UniProtKB-KW"/>
</dbReference>
<accession>D3BPQ8</accession>
<dbReference type="InterPro" id="IPR036291">
    <property type="entry name" value="NAD(P)-bd_dom_sf"/>
</dbReference>
<evidence type="ECO:0000313" key="6">
    <source>
        <dbReference type="Proteomes" id="UP000001396"/>
    </source>
</evidence>
<evidence type="ECO:0000313" key="5">
    <source>
        <dbReference type="EMBL" id="EFA76620.1"/>
    </source>
</evidence>
<keyword evidence="2" id="KW-0560">Oxidoreductase</keyword>
<dbReference type="InterPro" id="IPR020904">
    <property type="entry name" value="Sc_DH/Rdtase_CS"/>
</dbReference>
<feature type="domain" description="Ketoreductase" evidence="4">
    <location>
        <begin position="9"/>
        <end position="193"/>
    </location>
</feature>
<dbReference type="Gene3D" id="3.40.50.720">
    <property type="entry name" value="NAD(P)-binding Rossmann-like Domain"/>
    <property type="match status" value="1"/>
</dbReference>
<sequence>MSSTEDNKKVWFIAGSSSGIGLGIVQRLVELGHSVASTSRLDTDALLHNVKEGIIANATTANYLPLKVDLTSDESVKQALTATVERFGRLDVVVNNAGFAMCGTIEELSDAELKEQFEINVFAAARVMRLSAPILRQQKSGYVINMSSLVGIWGHVAGIGAYCASKFAISGLTESFQTEMEPFGIKATAIHPGYFRSEMLDEKSMKLAKTSLDAYKASHDHYNKHRDEVHHQQRGDPKKLGEVLVKIVNYKGDKTPTHVFIGPDSVHMARTQVKRYLTELDEWEPESTNTDFDHLKGTDIPENHPKVLISSAASETDSSVF</sequence>
<dbReference type="STRING" id="670386.D3BPQ8"/>
<dbReference type="InParanoid" id="D3BPQ8"/>
<dbReference type="CDD" id="cd05374">
    <property type="entry name" value="17beta-HSD-like_SDR_c"/>
    <property type="match status" value="1"/>
</dbReference>
<dbReference type="GeneID" id="31365397"/>
<organism evidence="5 6">
    <name type="scientific">Heterostelium pallidum (strain ATCC 26659 / Pp 5 / PN500)</name>
    <name type="common">Cellular slime mold</name>
    <name type="synonym">Polysphondylium pallidum</name>
    <dbReference type="NCBI Taxonomy" id="670386"/>
    <lineage>
        <taxon>Eukaryota</taxon>
        <taxon>Amoebozoa</taxon>
        <taxon>Evosea</taxon>
        <taxon>Eumycetozoa</taxon>
        <taxon>Dictyostelia</taxon>
        <taxon>Acytosteliales</taxon>
        <taxon>Acytosteliaceae</taxon>
        <taxon>Heterostelium</taxon>
    </lineage>
</organism>
<proteinExistence type="inferred from homology"/>
<dbReference type="PRINTS" id="PR00080">
    <property type="entry name" value="SDRFAMILY"/>
</dbReference>
<dbReference type="PRINTS" id="PR00081">
    <property type="entry name" value="GDHRDH"/>
</dbReference>
<dbReference type="OMA" id="VWEAYNI"/>
<dbReference type="AlphaFoldDB" id="D3BPQ8"/>
<protein>
    <submittedName>
        <fullName evidence="5">Short-chain dehydrogenase/reductase family protein</fullName>
    </submittedName>
</protein>
<dbReference type="RefSeq" id="XP_020428752.1">
    <property type="nucleotide sequence ID" value="XM_020580712.1"/>
</dbReference>
<keyword evidence="6" id="KW-1185">Reference proteome</keyword>
<dbReference type="InterPro" id="IPR057326">
    <property type="entry name" value="KR_dom"/>
</dbReference>
<dbReference type="Proteomes" id="UP000001396">
    <property type="component" value="Unassembled WGS sequence"/>
</dbReference>
<comment type="caution">
    <text evidence="5">The sequence shown here is derived from an EMBL/GenBank/DDBJ whole genome shotgun (WGS) entry which is preliminary data.</text>
</comment>
<dbReference type="InterPro" id="IPR051911">
    <property type="entry name" value="SDR_oxidoreductase"/>
</dbReference>
<evidence type="ECO:0000256" key="2">
    <source>
        <dbReference type="ARBA" id="ARBA00023002"/>
    </source>
</evidence>
<reference evidence="5 6" key="1">
    <citation type="journal article" date="2011" name="Genome Res.">
        <title>Phylogeny-wide analysis of social amoeba genomes highlights ancient origins for complex intercellular communication.</title>
        <authorList>
            <person name="Heidel A.J."/>
            <person name="Lawal H.M."/>
            <person name="Felder M."/>
            <person name="Schilde C."/>
            <person name="Helps N.R."/>
            <person name="Tunggal B."/>
            <person name="Rivero F."/>
            <person name="John U."/>
            <person name="Schleicher M."/>
            <person name="Eichinger L."/>
            <person name="Platzer M."/>
            <person name="Noegel A.A."/>
            <person name="Schaap P."/>
            <person name="Gloeckner G."/>
        </authorList>
    </citation>
    <scope>NUCLEOTIDE SEQUENCE [LARGE SCALE GENOMIC DNA]</scope>
    <source>
        <strain evidence="6">ATCC 26659 / Pp 5 / PN500</strain>
    </source>
</reference>
<evidence type="ECO:0000256" key="1">
    <source>
        <dbReference type="ARBA" id="ARBA00006484"/>
    </source>
</evidence>
<dbReference type="Pfam" id="PF00106">
    <property type="entry name" value="adh_short"/>
    <property type="match status" value="1"/>
</dbReference>
<dbReference type="PANTHER" id="PTHR43976:SF16">
    <property type="entry name" value="SHORT-CHAIN DEHYDROGENASE_REDUCTASE FAMILY PROTEIN"/>
    <property type="match status" value="1"/>
</dbReference>
<dbReference type="SMART" id="SM00822">
    <property type="entry name" value="PKS_KR"/>
    <property type="match status" value="1"/>
</dbReference>
<dbReference type="InterPro" id="IPR002347">
    <property type="entry name" value="SDR_fam"/>
</dbReference>
<evidence type="ECO:0000256" key="3">
    <source>
        <dbReference type="RuleBase" id="RU000363"/>
    </source>
</evidence>
<name>D3BPQ8_HETP5</name>
<dbReference type="PROSITE" id="PS00061">
    <property type="entry name" value="ADH_SHORT"/>
    <property type="match status" value="1"/>
</dbReference>
<comment type="similarity">
    <text evidence="1 3">Belongs to the short-chain dehydrogenases/reductases (SDR) family.</text>
</comment>
<dbReference type="EMBL" id="ADBJ01000045">
    <property type="protein sequence ID" value="EFA76620.1"/>
    <property type="molecule type" value="Genomic_DNA"/>
</dbReference>